<dbReference type="AlphaFoldDB" id="A0A8J7KX78"/>
<keyword evidence="3 9" id="KW-0698">rRNA processing</keyword>
<reference evidence="10" key="1">
    <citation type="submission" date="2020-12" db="EMBL/GenBank/DDBJ databases">
        <title>M. sibirica DSM 26468T genome.</title>
        <authorList>
            <person name="Thieme N."/>
            <person name="Rettenmaier R."/>
            <person name="Zverlov V."/>
            <person name="Liebl W."/>
        </authorList>
    </citation>
    <scope>NUCLEOTIDE SEQUENCE</scope>
    <source>
        <strain evidence="10">DSM 26468</strain>
    </source>
</reference>
<keyword evidence="5 9" id="KW-0479">Metal-binding</keyword>
<feature type="binding site" evidence="9">
    <location>
        <position position="131"/>
    </location>
    <ligand>
        <name>Zn(2+)</name>
        <dbReference type="ChEBI" id="CHEBI:29105"/>
        <note>catalytic</note>
    </ligand>
</feature>
<dbReference type="GO" id="GO:0005737">
    <property type="term" value="C:cytoplasm"/>
    <property type="evidence" value="ECO:0007669"/>
    <property type="project" value="UniProtKB-SubCell"/>
</dbReference>
<dbReference type="Pfam" id="PF02130">
    <property type="entry name" value="YbeY"/>
    <property type="match status" value="1"/>
</dbReference>
<keyword evidence="8 9" id="KW-0862">Zinc</keyword>
<dbReference type="SUPFAM" id="SSF55486">
    <property type="entry name" value="Metalloproteases ('zincins'), catalytic domain"/>
    <property type="match status" value="1"/>
</dbReference>
<comment type="function">
    <text evidence="9">Single strand-specific metallo-endoribonuclease involved in late-stage 70S ribosome quality control and in maturation of the 3' terminus of the 16S rRNA.</text>
</comment>
<dbReference type="PANTHER" id="PTHR46986:SF1">
    <property type="entry name" value="ENDORIBONUCLEASE YBEY, CHLOROPLASTIC"/>
    <property type="match status" value="1"/>
</dbReference>
<evidence type="ECO:0000256" key="9">
    <source>
        <dbReference type="HAMAP-Rule" id="MF_00009"/>
    </source>
</evidence>
<evidence type="ECO:0000256" key="1">
    <source>
        <dbReference type="ARBA" id="ARBA00010875"/>
    </source>
</evidence>
<dbReference type="GO" id="GO:0004521">
    <property type="term" value="F:RNA endonuclease activity"/>
    <property type="evidence" value="ECO:0007669"/>
    <property type="project" value="UniProtKB-UniRule"/>
</dbReference>
<keyword evidence="2 9" id="KW-0690">Ribosome biogenesis</keyword>
<organism evidence="10 11">
    <name type="scientific">Mobilitalea sibirica</name>
    <dbReference type="NCBI Taxonomy" id="1462919"/>
    <lineage>
        <taxon>Bacteria</taxon>
        <taxon>Bacillati</taxon>
        <taxon>Bacillota</taxon>
        <taxon>Clostridia</taxon>
        <taxon>Lachnospirales</taxon>
        <taxon>Lachnospiraceae</taxon>
        <taxon>Mobilitalea</taxon>
    </lineage>
</organism>
<name>A0A8J7KX78_9FIRM</name>
<dbReference type="GO" id="GO:0006364">
    <property type="term" value="P:rRNA processing"/>
    <property type="evidence" value="ECO:0007669"/>
    <property type="project" value="UniProtKB-UniRule"/>
</dbReference>
<accession>A0A8J7KX78</accession>
<evidence type="ECO:0000256" key="5">
    <source>
        <dbReference type="ARBA" id="ARBA00022723"/>
    </source>
</evidence>
<dbReference type="Gene3D" id="3.40.390.30">
    <property type="entry name" value="Metalloproteases ('zincins'), catalytic domain"/>
    <property type="match status" value="1"/>
</dbReference>
<evidence type="ECO:0000256" key="3">
    <source>
        <dbReference type="ARBA" id="ARBA00022552"/>
    </source>
</evidence>
<keyword evidence="11" id="KW-1185">Reference proteome</keyword>
<keyword evidence="7 9" id="KW-0378">Hydrolase</keyword>
<dbReference type="RefSeq" id="WP_197661671.1">
    <property type="nucleotide sequence ID" value="NZ_JAEAGR010000011.1"/>
</dbReference>
<evidence type="ECO:0000313" key="11">
    <source>
        <dbReference type="Proteomes" id="UP000623269"/>
    </source>
</evidence>
<feature type="binding site" evidence="9">
    <location>
        <position position="135"/>
    </location>
    <ligand>
        <name>Zn(2+)</name>
        <dbReference type="ChEBI" id="CHEBI:29105"/>
        <note>catalytic</note>
    </ligand>
</feature>
<keyword evidence="6 9" id="KW-0255">Endonuclease</keyword>
<comment type="similarity">
    <text evidence="1 9">Belongs to the endoribonuclease YbeY family.</text>
</comment>
<dbReference type="InterPro" id="IPR002036">
    <property type="entry name" value="YbeY"/>
</dbReference>
<gene>
    <name evidence="9 10" type="primary">ybeY</name>
    <name evidence="10" type="ORF">I5677_11190</name>
</gene>
<dbReference type="GO" id="GO:0004222">
    <property type="term" value="F:metalloendopeptidase activity"/>
    <property type="evidence" value="ECO:0007669"/>
    <property type="project" value="InterPro"/>
</dbReference>
<evidence type="ECO:0000256" key="7">
    <source>
        <dbReference type="ARBA" id="ARBA00022801"/>
    </source>
</evidence>
<evidence type="ECO:0000256" key="4">
    <source>
        <dbReference type="ARBA" id="ARBA00022722"/>
    </source>
</evidence>
<evidence type="ECO:0000256" key="2">
    <source>
        <dbReference type="ARBA" id="ARBA00022517"/>
    </source>
</evidence>
<comment type="caution">
    <text evidence="10">The sequence shown here is derived from an EMBL/GenBank/DDBJ whole genome shotgun (WGS) entry which is preliminary data.</text>
</comment>
<dbReference type="EMBL" id="JAEAGR010000011">
    <property type="protein sequence ID" value="MBH1941457.1"/>
    <property type="molecule type" value="Genomic_DNA"/>
</dbReference>
<evidence type="ECO:0000256" key="8">
    <source>
        <dbReference type="ARBA" id="ARBA00022833"/>
    </source>
</evidence>
<proteinExistence type="inferred from homology"/>
<keyword evidence="9" id="KW-0963">Cytoplasm</keyword>
<keyword evidence="4 9" id="KW-0540">Nuclease</keyword>
<protein>
    <recommendedName>
        <fullName evidence="9">Endoribonuclease YbeY</fullName>
        <ecNumber evidence="9">3.1.-.-</ecNumber>
    </recommendedName>
</protein>
<dbReference type="Proteomes" id="UP000623269">
    <property type="component" value="Unassembled WGS sequence"/>
</dbReference>
<comment type="subcellular location">
    <subcellularLocation>
        <location evidence="9">Cytoplasm</location>
    </subcellularLocation>
</comment>
<dbReference type="EC" id="3.1.-.-" evidence="9"/>
<comment type="cofactor">
    <cofactor evidence="9">
        <name>Zn(2+)</name>
        <dbReference type="ChEBI" id="CHEBI:29105"/>
    </cofactor>
    <text evidence="9">Binds 1 zinc ion.</text>
</comment>
<dbReference type="PANTHER" id="PTHR46986">
    <property type="entry name" value="ENDORIBONUCLEASE YBEY, CHLOROPLASTIC"/>
    <property type="match status" value="1"/>
</dbReference>
<dbReference type="NCBIfam" id="TIGR00043">
    <property type="entry name" value="rRNA maturation RNase YbeY"/>
    <property type="match status" value="1"/>
</dbReference>
<dbReference type="HAMAP" id="MF_00009">
    <property type="entry name" value="Endoribonucl_YbeY"/>
    <property type="match status" value="1"/>
</dbReference>
<evidence type="ECO:0000313" key="10">
    <source>
        <dbReference type="EMBL" id="MBH1941457.1"/>
    </source>
</evidence>
<feature type="binding site" evidence="9">
    <location>
        <position position="141"/>
    </location>
    <ligand>
        <name>Zn(2+)</name>
        <dbReference type="ChEBI" id="CHEBI:29105"/>
        <note>catalytic</note>
    </ligand>
</feature>
<dbReference type="GO" id="GO:0008270">
    <property type="term" value="F:zinc ion binding"/>
    <property type="evidence" value="ECO:0007669"/>
    <property type="project" value="UniProtKB-UniRule"/>
</dbReference>
<evidence type="ECO:0000256" key="6">
    <source>
        <dbReference type="ARBA" id="ARBA00022759"/>
    </source>
</evidence>
<dbReference type="InterPro" id="IPR023091">
    <property type="entry name" value="MetalPrtase_cat_dom_sf_prd"/>
</dbReference>
<sequence length="165" mass="18957">MTFQFNYEAIEPSEFAYEEMIRKVIEACLDYEECPYEAEVSILITDNTVIREINNEFRGIDAPTDVLSFPTIEFLKAGGFNEIDENTGNYFHPDTGELLLGDIVISMEKAIQQAKDYGHSLEREIAFLTAHSMFHLMGYDHLTEDDSSIMEMKQGQVLNQLQILR</sequence>